<evidence type="ECO:0000313" key="4">
    <source>
        <dbReference type="EMBL" id="KAJ9568234.1"/>
    </source>
</evidence>
<organism evidence="4 5">
    <name type="scientific">Centaurea solstitialis</name>
    <name type="common">yellow star-thistle</name>
    <dbReference type="NCBI Taxonomy" id="347529"/>
    <lineage>
        <taxon>Eukaryota</taxon>
        <taxon>Viridiplantae</taxon>
        <taxon>Streptophyta</taxon>
        <taxon>Embryophyta</taxon>
        <taxon>Tracheophyta</taxon>
        <taxon>Spermatophyta</taxon>
        <taxon>Magnoliopsida</taxon>
        <taxon>eudicotyledons</taxon>
        <taxon>Gunneridae</taxon>
        <taxon>Pentapetalae</taxon>
        <taxon>asterids</taxon>
        <taxon>campanulids</taxon>
        <taxon>Asterales</taxon>
        <taxon>Asteraceae</taxon>
        <taxon>Carduoideae</taxon>
        <taxon>Cardueae</taxon>
        <taxon>Centaureinae</taxon>
        <taxon>Centaurea</taxon>
    </lineage>
</organism>
<dbReference type="Pfam" id="PF08646">
    <property type="entry name" value="Rep_fac-A_C"/>
    <property type="match status" value="1"/>
</dbReference>
<dbReference type="InterPro" id="IPR013955">
    <property type="entry name" value="Rep_factor-A_C"/>
</dbReference>
<feature type="domain" description="Replication factor A C-terminal" evidence="3">
    <location>
        <begin position="297"/>
        <end position="415"/>
    </location>
</feature>
<evidence type="ECO:0000256" key="1">
    <source>
        <dbReference type="SAM" id="MobiDB-lite"/>
    </source>
</evidence>
<keyword evidence="5" id="KW-1185">Reference proteome</keyword>
<name>A0AA38WVI5_9ASTR</name>
<dbReference type="Gene3D" id="2.40.50.140">
    <property type="entry name" value="Nucleic acid-binding proteins"/>
    <property type="match status" value="3"/>
</dbReference>
<sequence length="476" mass="54227">MPRQISPVTTIQQHGKRWTTLVHILECHHIQHTQDQSEFKRIILTDPDGTKLTALIFSSHLRYYMHTFQQYKRYYISNAVVIRNQAKYAMGPYQFSWVLNNRTLVEELSDPIPLTLPCKFNFTPFKKLHKYAESDIYQDVRGMVVQCLPTYDQGPDLPTRRDIIIVNEEKVLLPITLWNEFSDYEGSMLQSMIASTPLIFGLRLKVTTFNGLSLTTKASSRLLVNPPVSEELQMQHWYNSHKTEVQELLERKDFKNNNLLLPYPSDEDITPITKVVDSFGMSSSSWVTGKLSLPMQDHGFFYTGCANCHKALEADTTWIVTCPSCKTESEIIAMSRMLVTIKDATGSIQATMYTPDVEKFIPFTATQLKESEENGQSVNDAIATTIQSSFITAFLRAYTTEYRGTSQTRVNIIKAYTPKEKPPPHTKSPPRYGMSHAMTSESTSEENQASPTEPIPITAEKVIIPDMKEAKPMKKP</sequence>
<evidence type="ECO:0000259" key="3">
    <source>
        <dbReference type="Pfam" id="PF08646"/>
    </source>
</evidence>
<feature type="region of interest" description="Disordered" evidence="1">
    <location>
        <begin position="416"/>
        <end position="476"/>
    </location>
</feature>
<protein>
    <recommendedName>
        <fullName evidence="6">Replication factor A C-terminal domain-containing protein</fullName>
    </recommendedName>
</protein>
<evidence type="ECO:0000313" key="5">
    <source>
        <dbReference type="Proteomes" id="UP001172457"/>
    </source>
</evidence>
<proteinExistence type="predicted"/>
<dbReference type="EMBL" id="JARYMX010000001">
    <property type="protein sequence ID" value="KAJ9568234.1"/>
    <property type="molecule type" value="Genomic_DNA"/>
</dbReference>
<gene>
    <name evidence="4" type="ORF">OSB04_004200</name>
</gene>
<evidence type="ECO:0000259" key="2">
    <source>
        <dbReference type="Pfam" id="PF02721"/>
    </source>
</evidence>
<reference evidence="4" key="1">
    <citation type="submission" date="2023-03" db="EMBL/GenBank/DDBJ databases">
        <title>Chromosome-scale reference genome and RAD-based genetic map of yellow starthistle (Centaurea solstitialis) reveal putative structural variation and QTLs associated with invader traits.</title>
        <authorList>
            <person name="Reatini B."/>
            <person name="Cang F.A."/>
            <person name="Jiang Q."/>
            <person name="Mckibben M.T.W."/>
            <person name="Barker M.S."/>
            <person name="Rieseberg L.H."/>
            <person name="Dlugosch K.M."/>
        </authorList>
    </citation>
    <scope>NUCLEOTIDE SEQUENCE</scope>
    <source>
        <strain evidence="4">CAN-66</strain>
        <tissue evidence="4">Leaf</tissue>
    </source>
</reference>
<comment type="caution">
    <text evidence="4">The sequence shown here is derived from an EMBL/GenBank/DDBJ whole genome shotgun (WGS) entry which is preliminary data.</text>
</comment>
<dbReference type="InterPro" id="IPR012340">
    <property type="entry name" value="NA-bd_OB-fold"/>
</dbReference>
<dbReference type="AlphaFoldDB" id="A0AA38WVI5"/>
<dbReference type="SUPFAM" id="SSF50249">
    <property type="entry name" value="Nucleic acid-binding proteins"/>
    <property type="match status" value="3"/>
</dbReference>
<dbReference type="InterPro" id="IPR003871">
    <property type="entry name" value="RFA1B/D_OB_1st"/>
</dbReference>
<dbReference type="PANTHER" id="PTHR47165">
    <property type="entry name" value="OS03G0429900 PROTEIN"/>
    <property type="match status" value="1"/>
</dbReference>
<feature type="compositionally biased region" description="Basic and acidic residues" evidence="1">
    <location>
        <begin position="466"/>
        <end position="476"/>
    </location>
</feature>
<feature type="domain" description="Replication protein A 70 kDa DNA-binding subunit B/D first OB fold" evidence="2">
    <location>
        <begin position="9"/>
        <end position="106"/>
    </location>
</feature>
<dbReference type="PANTHER" id="PTHR47165:SF4">
    <property type="entry name" value="OS03G0429900 PROTEIN"/>
    <property type="match status" value="1"/>
</dbReference>
<feature type="compositionally biased region" description="Polar residues" evidence="1">
    <location>
        <begin position="437"/>
        <end position="451"/>
    </location>
</feature>
<dbReference type="Proteomes" id="UP001172457">
    <property type="component" value="Chromosome 1"/>
</dbReference>
<accession>A0AA38WVI5</accession>
<feature type="non-terminal residue" evidence="4">
    <location>
        <position position="1"/>
    </location>
</feature>
<evidence type="ECO:0008006" key="6">
    <source>
        <dbReference type="Google" id="ProtNLM"/>
    </source>
</evidence>
<dbReference type="Pfam" id="PF02721">
    <property type="entry name" value="DUF223"/>
    <property type="match status" value="1"/>
</dbReference>